<gene>
    <name evidence="3" type="ORF">BN1708_003362</name>
</gene>
<feature type="compositionally biased region" description="Low complexity" evidence="1">
    <location>
        <begin position="54"/>
        <end position="65"/>
    </location>
</feature>
<feature type="compositionally biased region" description="Polar residues" evidence="1">
    <location>
        <begin position="89"/>
        <end position="109"/>
    </location>
</feature>
<feature type="signal peptide" evidence="2">
    <location>
        <begin position="1"/>
        <end position="24"/>
    </location>
</feature>
<protein>
    <submittedName>
        <fullName evidence="3">Uncharacterized protein</fullName>
    </submittedName>
</protein>
<feature type="region of interest" description="Disordered" evidence="1">
    <location>
        <begin position="1003"/>
        <end position="1023"/>
    </location>
</feature>
<evidence type="ECO:0000313" key="4">
    <source>
        <dbReference type="Proteomes" id="UP000044602"/>
    </source>
</evidence>
<name>A0A0G4LG47_VERLO</name>
<feature type="compositionally biased region" description="Polar residues" evidence="1">
    <location>
        <begin position="380"/>
        <end position="394"/>
    </location>
</feature>
<dbReference type="InterPro" id="IPR045342">
    <property type="entry name" value="Etd1"/>
</dbReference>
<evidence type="ECO:0000256" key="1">
    <source>
        <dbReference type="SAM" id="MobiDB-lite"/>
    </source>
</evidence>
<proteinExistence type="predicted"/>
<feature type="compositionally biased region" description="Polar residues" evidence="1">
    <location>
        <begin position="1004"/>
        <end position="1017"/>
    </location>
</feature>
<feature type="region of interest" description="Disordered" evidence="1">
    <location>
        <begin position="948"/>
        <end position="990"/>
    </location>
</feature>
<dbReference type="Pfam" id="PF20162">
    <property type="entry name" value="Etd1"/>
    <property type="match status" value="1"/>
</dbReference>
<dbReference type="Proteomes" id="UP000044602">
    <property type="component" value="Unassembled WGS sequence"/>
</dbReference>
<dbReference type="GO" id="GO:0005096">
    <property type="term" value="F:GTPase activator activity"/>
    <property type="evidence" value="ECO:0007669"/>
    <property type="project" value="InterPro"/>
</dbReference>
<reference evidence="3 4" key="1">
    <citation type="submission" date="2015-05" db="EMBL/GenBank/DDBJ databases">
        <authorList>
            <person name="Wang D.B."/>
            <person name="Wang M."/>
        </authorList>
    </citation>
    <scope>NUCLEOTIDE SEQUENCE [LARGE SCALE GENOMIC DNA]</scope>
    <source>
        <strain evidence="3">VL1</strain>
    </source>
</reference>
<feature type="region of interest" description="Disordered" evidence="1">
    <location>
        <begin position="344"/>
        <end position="431"/>
    </location>
</feature>
<feature type="region of interest" description="Disordered" evidence="1">
    <location>
        <begin position="444"/>
        <end position="475"/>
    </location>
</feature>
<feature type="compositionally biased region" description="Polar residues" evidence="1">
    <location>
        <begin position="1091"/>
        <end position="1122"/>
    </location>
</feature>
<feature type="region of interest" description="Disordered" evidence="1">
    <location>
        <begin position="1054"/>
        <end position="1122"/>
    </location>
</feature>
<sequence length="1122" mass="121954">MQTVPSLVGSGAALAAAALGLAFAEPEPQPSPPPTSTFNRKRAYTNYDGASYNPRLSSAPASSRPGTSSASLNPPAEVFHPSSLPDASFSPTTANTPRPQRPTSSTQLTPPKVSSRRQSFVRQADGTVAPTAEDSRDSVSSNGSWMRRLSLRPLSQHGSLRSSAGPETHSIAFSHGSSAPILSPSGTYQTPLPPNKLVKRAPSAHQNGAAMRRRAKSHLPSLRRPATSHQRSATLQRNQLDYDSTEGLEAQQYSLDRYMPAQDVLSLSPVEPYHPPRTAEPSRWTSLFHSRTINVPVSRTPDRLLERGGAPLSKRLRVFVEDKKNIYLVRASVVSTTSGAGDALYSVDESSSPNQEIQDTGSSGGTPDDTPTKRARRSLSTHFSSPTNLFSRTGSLRRSKRGAEPRDGTRRHVSAPISSLQKANQDSLASPASLAGDALTLHNRQQRTNPEQSTSALHMARQRNSSSPLPPLSRLSSFNVDLTRLGSSATVPQPRSNQPSGSSQSSAAMASYRNARHERSSTLNSSDYEVRGFNSGDDEDTDFRSDTMFDSIRTLASVRNRAVESPLESMFDESPPSTAGNGKTKRLSIQEILGRGWDADEMIMEEDENMSTPVRASHDRKNLAGIASAPTGYSYERPSNDYSLSNKDLARLSLEDDFEDDWARDDDEMGFGNQLSPPSSMNSRGVSPNLRLALASISGKDVADVAQDLRGERPRSNLFDWTETNPGEHGAEGQLRPKTVHGRQEMDMRGGRPSNRKGPVVAHVRSQSVPVVYDPTDNAKAATQKFGTWGLGTKGASEDWDDDFEFGGSDEGGGFHSIGDLSMMVPASIQASQPSLKQHSGQIRELSLLVNDLKRLCRHGRDLDLLDGTHAALWHEAEGIISLASPDEDELEGMDVDSSDLDFEPYSVNERLADNNDMDTEPAKKPEDSFEAHDLRLAKTTVIRERPAGRRRSVFSPDDDIFGGNGSITDASAASSRPKTPENNINMGGHDVTDIVKSVLDAMQQRSTSDSSHNSARASEDKVHFGTNNLKALVKRAGDLRDLLSEAVRRVDQITSSPMRTPRRHERESPAFTRVFTPEPPSSSPPKRLPHSQSTNSVLSRGSHEASPSTGLNQRMQMMTVS</sequence>
<organism evidence="3 4">
    <name type="scientific">Verticillium longisporum</name>
    <name type="common">Verticillium dahliae var. longisporum</name>
    <dbReference type="NCBI Taxonomy" id="100787"/>
    <lineage>
        <taxon>Eukaryota</taxon>
        <taxon>Fungi</taxon>
        <taxon>Dikarya</taxon>
        <taxon>Ascomycota</taxon>
        <taxon>Pezizomycotina</taxon>
        <taxon>Sordariomycetes</taxon>
        <taxon>Hypocreomycetidae</taxon>
        <taxon>Glomerellales</taxon>
        <taxon>Plectosphaerellaceae</taxon>
        <taxon>Verticillium</taxon>
    </lineage>
</organism>
<dbReference type="AlphaFoldDB" id="A0A0G4LG47"/>
<feature type="compositionally biased region" description="Basic and acidic residues" evidence="1">
    <location>
        <begin position="401"/>
        <end position="410"/>
    </location>
</feature>
<dbReference type="EMBL" id="CVQH01012224">
    <property type="protein sequence ID" value="CRK20996.1"/>
    <property type="molecule type" value="Genomic_DNA"/>
</dbReference>
<dbReference type="GO" id="GO:1902412">
    <property type="term" value="P:regulation of mitotic cytokinesis"/>
    <property type="evidence" value="ECO:0007669"/>
    <property type="project" value="InterPro"/>
</dbReference>
<feature type="compositionally biased region" description="Polar residues" evidence="1">
    <location>
        <begin position="416"/>
        <end position="430"/>
    </location>
</feature>
<feature type="region of interest" description="Disordered" evidence="1">
    <location>
        <begin position="487"/>
        <end position="544"/>
    </location>
</feature>
<keyword evidence="4" id="KW-1185">Reference proteome</keyword>
<feature type="compositionally biased region" description="Polar residues" evidence="1">
    <location>
        <begin position="967"/>
        <end position="986"/>
    </location>
</feature>
<feature type="compositionally biased region" description="Polar residues" evidence="1">
    <location>
        <begin position="348"/>
        <end position="361"/>
    </location>
</feature>
<evidence type="ECO:0000313" key="3">
    <source>
        <dbReference type="EMBL" id="CRK20996.1"/>
    </source>
</evidence>
<feature type="compositionally biased region" description="Polar residues" evidence="1">
    <location>
        <begin position="444"/>
        <end position="456"/>
    </location>
</feature>
<dbReference type="STRING" id="100787.A0A0G4LG47"/>
<feature type="chain" id="PRO_5002566528" evidence="2">
    <location>
        <begin position="25"/>
        <end position="1122"/>
    </location>
</feature>
<feature type="region of interest" description="Disordered" evidence="1">
    <location>
        <begin position="24"/>
        <end position="245"/>
    </location>
</feature>
<evidence type="ECO:0000256" key="2">
    <source>
        <dbReference type="SAM" id="SignalP"/>
    </source>
</evidence>
<keyword evidence="2" id="KW-0732">Signal</keyword>
<feature type="compositionally biased region" description="Low complexity" evidence="1">
    <location>
        <begin position="492"/>
        <end position="511"/>
    </location>
</feature>
<feature type="compositionally biased region" description="Polar residues" evidence="1">
    <location>
        <begin position="227"/>
        <end position="242"/>
    </location>
</feature>
<accession>A0A0G4LG47</accession>